<keyword evidence="6 8" id="KW-0675">Receptor</keyword>
<accession>A0A8C4ZR40</accession>
<keyword evidence="4 8" id="KW-0297">G-protein coupled receptor</keyword>
<name>A0A8C4ZR40_GADMO</name>
<dbReference type="PROSITE" id="PS00237">
    <property type="entry name" value="G_PROTEIN_RECEP_F1_1"/>
    <property type="match status" value="1"/>
</dbReference>
<dbReference type="InterPro" id="IPR000276">
    <property type="entry name" value="GPCR_Rhodpsn"/>
</dbReference>
<dbReference type="InterPro" id="IPR017452">
    <property type="entry name" value="GPCR_Rhodpsn_7TM"/>
</dbReference>
<dbReference type="GeneTree" id="ENSGT01140000282516"/>
<evidence type="ECO:0000256" key="3">
    <source>
        <dbReference type="ARBA" id="ARBA00022989"/>
    </source>
</evidence>
<evidence type="ECO:0000256" key="9">
    <source>
        <dbReference type="SAM" id="Phobius"/>
    </source>
</evidence>
<reference evidence="11" key="1">
    <citation type="submission" date="2025-08" db="UniProtKB">
        <authorList>
            <consortium name="Ensembl"/>
        </authorList>
    </citation>
    <scope>IDENTIFICATION</scope>
</reference>
<evidence type="ECO:0000313" key="11">
    <source>
        <dbReference type="Ensembl" id="ENSGMOP00000020155.2"/>
    </source>
</evidence>
<sequence>TMVSETPSNSTLPCQNNPQGIVGKILPPVLILEMIVGLPGTLLALWIFCFRLKQKWKANTLFLFNLVLADFFLLVSVPFRIHNILHGEYWWFGDAWCRINLFMLAVNRSASIAFMTTVAVDRYLKVVHPHHRINHMTKNQAPLLAFLIWAVVLALRLPLLAEPLLDKRDNTSLCRSFGFHTINTGIIIHYVVYIGEFFLPLAMLIFCTARIACVLHQRKLDREQKVQRAVRTVATIVAVFVVCFLPGVMMGIVGWAFMGLEQDCKRAGIVSQLFRLSIGFTYLNSALDPIIYSLSSSMFRDALKSLFYSLTPGGKYRQGRNLRSSTNTDG</sequence>
<evidence type="ECO:0000256" key="4">
    <source>
        <dbReference type="ARBA" id="ARBA00023040"/>
    </source>
</evidence>
<reference evidence="11" key="2">
    <citation type="submission" date="2025-09" db="UniProtKB">
        <authorList>
            <consortium name="Ensembl"/>
        </authorList>
    </citation>
    <scope>IDENTIFICATION</scope>
</reference>
<dbReference type="AlphaFoldDB" id="A0A8C4ZR40"/>
<keyword evidence="5 9" id="KW-0472">Membrane</keyword>
<evidence type="ECO:0000313" key="12">
    <source>
        <dbReference type="Proteomes" id="UP000694546"/>
    </source>
</evidence>
<feature type="transmembrane region" description="Helical" evidence="9">
    <location>
        <begin position="141"/>
        <end position="161"/>
    </location>
</feature>
<evidence type="ECO:0000259" key="10">
    <source>
        <dbReference type="PROSITE" id="PS50262"/>
    </source>
</evidence>
<feature type="domain" description="G-protein coupled receptors family 1 profile" evidence="10">
    <location>
        <begin position="40"/>
        <end position="292"/>
    </location>
</feature>
<proteinExistence type="inferred from homology"/>
<evidence type="ECO:0000256" key="1">
    <source>
        <dbReference type="ARBA" id="ARBA00004141"/>
    </source>
</evidence>
<protein>
    <submittedName>
        <fullName evidence="11">Oxoeicosanoid receptor 1</fullName>
    </submittedName>
</protein>
<dbReference type="OMA" id="EFLLPWF"/>
<evidence type="ECO:0000256" key="6">
    <source>
        <dbReference type="ARBA" id="ARBA00023170"/>
    </source>
</evidence>
<dbReference type="Ensembl" id="ENSGMOT00000020653.2">
    <property type="protein sequence ID" value="ENSGMOP00000020155.2"/>
    <property type="gene ID" value="ENSGMOG00000018757.2"/>
</dbReference>
<feature type="transmembrane region" description="Helical" evidence="9">
    <location>
        <begin position="187"/>
        <end position="212"/>
    </location>
</feature>
<evidence type="ECO:0000256" key="8">
    <source>
        <dbReference type="RuleBase" id="RU000688"/>
    </source>
</evidence>
<dbReference type="InterPro" id="IPR051893">
    <property type="entry name" value="HCARs"/>
</dbReference>
<feature type="transmembrane region" description="Helical" evidence="9">
    <location>
        <begin position="25"/>
        <end position="49"/>
    </location>
</feature>
<dbReference type="Gene3D" id="1.20.1070.10">
    <property type="entry name" value="Rhodopsin 7-helix transmembrane proteins"/>
    <property type="match status" value="1"/>
</dbReference>
<dbReference type="SUPFAM" id="SSF81321">
    <property type="entry name" value="Family A G protein-coupled receptor-like"/>
    <property type="match status" value="1"/>
</dbReference>
<dbReference type="PROSITE" id="PS50262">
    <property type="entry name" value="G_PROTEIN_RECEP_F1_2"/>
    <property type="match status" value="1"/>
</dbReference>
<feature type="transmembrane region" description="Helical" evidence="9">
    <location>
        <begin position="233"/>
        <end position="258"/>
    </location>
</feature>
<feature type="transmembrane region" description="Helical" evidence="9">
    <location>
        <begin position="61"/>
        <end position="81"/>
    </location>
</feature>
<feature type="transmembrane region" description="Helical" evidence="9">
    <location>
        <begin position="101"/>
        <end position="120"/>
    </location>
</feature>
<keyword evidence="3 9" id="KW-1133">Transmembrane helix</keyword>
<dbReference type="PANTHER" id="PTHR46048">
    <property type="entry name" value="HYDROXYCARBOXYLIC ACID RECEPTOR 2"/>
    <property type="match status" value="1"/>
</dbReference>
<comment type="similarity">
    <text evidence="8">Belongs to the G-protein coupled receptor 1 family.</text>
</comment>
<dbReference type="PANTHER" id="PTHR46048:SF10">
    <property type="entry name" value="HYDROXYCARBOXYLIC ACID RECEPTOR 1-4-RELATED"/>
    <property type="match status" value="1"/>
</dbReference>
<evidence type="ECO:0000256" key="2">
    <source>
        <dbReference type="ARBA" id="ARBA00022692"/>
    </source>
</evidence>
<keyword evidence="7 8" id="KW-0807">Transducer</keyword>
<gene>
    <name evidence="11" type="primary">OXER1</name>
</gene>
<dbReference type="PRINTS" id="PR00237">
    <property type="entry name" value="GPCRRHODOPSN"/>
</dbReference>
<keyword evidence="12" id="KW-1185">Reference proteome</keyword>
<dbReference type="GO" id="GO:0005886">
    <property type="term" value="C:plasma membrane"/>
    <property type="evidence" value="ECO:0007669"/>
    <property type="project" value="TreeGrafter"/>
</dbReference>
<dbReference type="Proteomes" id="UP000694546">
    <property type="component" value="Chromosome 15"/>
</dbReference>
<organism evidence="11 12">
    <name type="scientific">Gadus morhua</name>
    <name type="common">Atlantic cod</name>
    <dbReference type="NCBI Taxonomy" id="8049"/>
    <lineage>
        <taxon>Eukaryota</taxon>
        <taxon>Metazoa</taxon>
        <taxon>Chordata</taxon>
        <taxon>Craniata</taxon>
        <taxon>Vertebrata</taxon>
        <taxon>Euteleostomi</taxon>
        <taxon>Actinopterygii</taxon>
        <taxon>Neopterygii</taxon>
        <taxon>Teleostei</taxon>
        <taxon>Neoteleostei</taxon>
        <taxon>Acanthomorphata</taxon>
        <taxon>Zeiogadaria</taxon>
        <taxon>Gadariae</taxon>
        <taxon>Gadiformes</taxon>
        <taxon>Gadoidei</taxon>
        <taxon>Gadidae</taxon>
        <taxon>Gadus</taxon>
    </lineage>
</organism>
<evidence type="ECO:0000256" key="7">
    <source>
        <dbReference type="ARBA" id="ARBA00023224"/>
    </source>
</evidence>
<dbReference type="Pfam" id="PF00001">
    <property type="entry name" value="7tm_1"/>
    <property type="match status" value="1"/>
</dbReference>
<keyword evidence="2 8" id="KW-0812">Transmembrane</keyword>
<evidence type="ECO:0000256" key="5">
    <source>
        <dbReference type="ARBA" id="ARBA00023136"/>
    </source>
</evidence>
<comment type="subcellular location">
    <subcellularLocation>
        <location evidence="1">Membrane</location>
        <topology evidence="1">Multi-pass membrane protein</topology>
    </subcellularLocation>
</comment>
<dbReference type="GO" id="GO:0004930">
    <property type="term" value="F:G protein-coupled receptor activity"/>
    <property type="evidence" value="ECO:0007669"/>
    <property type="project" value="UniProtKB-KW"/>
</dbReference>